<evidence type="ECO:0000256" key="2">
    <source>
        <dbReference type="SAM" id="Phobius"/>
    </source>
</evidence>
<accession>A0A6G7XG45</accession>
<reference evidence="3 4" key="1">
    <citation type="submission" date="2020-03" db="EMBL/GenBank/DDBJ databases">
        <title>Leucobacter sp. nov., isolated from beetles.</title>
        <authorList>
            <person name="Hyun D.-W."/>
            <person name="Bae J.-W."/>
        </authorList>
    </citation>
    <scope>NUCLEOTIDE SEQUENCE [LARGE SCALE GENOMIC DNA]</scope>
    <source>
        <strain evidence="3 4">HDW9C</strain>
    </source>
</reference>
<keyword evidence="4" id="KW-1185">Reference proteome</keyword>
<evidence type="ECO:0000256" key="1">
    <source>
        <dbReference type="SAM" id="MobiDB-lite"/>
    </source>
</evidence>
<feature type="region of interest" description="Disordered" evidence="1">
    <location>
        <begin position="128"/>
        <end position="147"/>
    </location>
</feature>
<organism evidence="3 4">
    <name type="scientific">Leucobacter viscericola</name>
    <dbReference type="NCBI Taxonomy" id="2714935"/>
    <lineage>
        <taxon>Bacteria</taxon>
        <taxon>Bacillati</taxon>
        <taxon>Actinomycetota</taxon>
        <taxon>Actinomycetes</taxon>
        <taxon>Micrococcales</taxon>
        <taxon>Microbacteriaceae</taxon>
        <taxon>Leucobacter</taxon>
    </lineage>
</organism>
<name>A0A6G7XG45_9MICO</name>
<evidence type="ECO:0000313" key="4">
    <source>
        <dbReference type="Proteomes" id="UP000502677"/>
    </source>
</evidence>
<evidence type="ECO:0000313" key="3">
    <source>
        <dbReference type="EMBL" id="QIK63348.1"/>
    </source>
</evidence>
<keyword evidence="2" id="KW-0812">Transmembrane</keyword>
<dbReference type="EMBL" id="CP049863">
    <property type="protein sequence ID" value="QIK63348.1"/>
    <property type="molecule type" value="Genomic_DNA"/>
</dbReference>
<feature type="transmembrane region" description="Helical" evidence="2">
    <location>
        <begin position="31"/>
        <end position="51"/>
    </location>
</feature>
<dbReference type="Proteomes" id="UP000502677">
    <property type="component" value="Chromosome"/>
</dbReference>
<keyword evidence="2" id="KW-0472">Membrane</keyword>
<proteinExistence type="predicted"/>
<dbReference type="AlphaFoldDB" id="A0A6G7XG45"/>
<dbReference type="KEGG" id="lvi:G7068_09150"/>
<gene>
    <name evidence="3" type="ORF">G7068_09150</name>
</gene>
<dbReference type="RefSeq" id="WP_166291357.1">
    <property type="nucleotide sequence ID" value="NZ_CP049863.1"/>
</dbReference>
<protein>
    <submittedName>
        <fullName evidence="3">Uncharacterized protein</fullName>
    </submittedName>
</protein>
<sequence>MNNLDSDQTAFLAELQQYASRRQQKLRRLRLGGIGVAAAAALMVVGLIAYIPALSSPAYAVTDAPQGGTRITLNSLHDADGLAAELAKRGITATVTFGGTDTGIRGVEAYTPEEVAAGKAGDVLAHAPSDEPDVLSGTPSPKSCPDLHSKSMIGVEVIDGKTVIDVPDGALTAGEKLMITTSGDDRSQAALDVSWTTPEGVCRAGSIFIDADLSAQSRD</sequence>
<keyword evidence="2" id="KW-1133">Transmembrane helix</keyword>